<dbReference type="InterPro" id="IPR050407">
    <property type="entry name" value="Geranylgeranyl_reductase"/>
</dbReference>
<dbReference type="KEGG" id="mend:L6E24_10955"/>
<organism evidence="2 3">
    <name type="scientific">Methanoplanus endosymbiosus</name>
    <dbReference type="NCBI Taxonomy" id="33865"/>
    <lineage>
        <taxon>Archaea</taxon>
        <taxon>Methanobacteriati</taxon>
        <taxon>Methanobacteriota</taxon>
        <taxon>Stenosarchaea group</taxon>
        <taxon>Methanomicrobia</taxon>
        <taxon>Methanomicrobiales</taxon>
        <taxon>Methanomicrobiaceae</taxon>
        <taxon>Methanoplanus</taxon>
    </lineage>
</organism>
<feature type="domain" description="FAD-binding" evidence="1">
    <location>
        <begin position="2"/>
        <end position="159"/>
    </location>
</feature>
<dbReference type="GO" id="GO:0071949">
    <property type="term" value="F:FAD binding"/>
    <property type="evidence" value="ECO:0007669"/>
    <property type="project" value="InterPro"/>
</dbReference>
<evidence type="ECO:0000313" key="2">
    <source>
        <dbReference type="EMBL" id="UUX91874.1"/>
    </source>
</evidence>
<dbReference type="EMBL" id="CP096115">
    <property type="protein sequence ID" value="UUX91874.1"/>
    <property type="molecule type" value="Genomic_DNA"/>
</dbReference>
<dbReference type="Gene3D" id="3.50.50.60">
    <property type="entry name" value="FAD/NAD(P)-binding domain"/>
    <property type="match status" value="1"/>
</dbReference>
<dbReference type="InterPro" id="IPR011777">
    <property type="entry name" value="Geranylgeranyl_Rdtase_fam"/>
</dbReference>
<dbReference type="GeneID" id="74308226"/>
<dbReference type="Pfam" id="PF01494">
    <property type="entry name" value="FAD_binding_3"/>
    <property type="match status" value="1"/>
</dbReference>
<evidence type="ECO:0000313" key="3">
    <source>
        <dbReference type="Proteomes" id="UP001060368"/>
    </source>
</evidence>
<gene>
    <name evidence="2" type="ORF">L6E24_10955</name>
</gene>
<dbReference type="NCBIfam" id="TIGR02032">
    <property type="entry name" value="GG-red-SF"/>
    <property type="match status" value="1"/>
</dbReference>
<dbReference type="PANTHER" id="PTHR42685:SF18">
    <property type="entry name" value="DIGERANYLGERANYLGLYCEROPHOSPHOLIPID REDUCTASE"/>
    <property type="match status" value="1"/>
</dbReference>
<dbReference type="GO" id="GO:0016628">
    <property type="term" value="F:oxidoreductase activity, acting on the CH-CH group of donors, NAD or NADP as acceptor"/>
    <property type="evidence" value="ECO:0007669"/>
    <property type="project" value="InterPro"/>
</dbReference>
<protein>
    <submittedName>
        <fullName evidence="2">NAD(P)/FAD-dependent oxidoreductase</fullName>
    </submittedName>
</protein>
<dbReference type="Proteomes" id="UP001060368">
    <property type="component" value="Chromosome"/>
</dbReference>
<dbReference type="PRINTS" id="PR00420">
    <property type="entry name" value="RNGMNOXGNASE"/>
</dbReference>
<dbReference type="RefSeq" id="WP_257742026.1">
    <property type="nucleotide sequence ID" value="NZ_CP096115.1"/>
</dbReference>
<dbReference type="InterPro" id="IPR002938">
    <property type="entry name" value="FAD-bd"/>
</dbReference>
<dbReference type="Gene3D" id="3.30.9.10">
    <property type="entry name" value="D-Amino Acid Oxidase, subunit A, domain 2"/>
    <property type="match status" value="1"/>
</dbReference>
<keyword evidence="3" id="KW-1185">Reference proteome</keyword>
<proteinExistence type="predicted"/>
<dbReference type="AlphaFoldDB" id="A0A9E7TJI7"/>
<name>A0A9E7TJI7_9EURY</name>
<sequence length="382" mass="41308">MYDVIVVGGGPCGSAAARFCAESGLKVLVLEEHASIGYPVQCAGLLSCNAFDECRVTERSVFQEVSGAKIVSSGGSVLEFDSGKTKAYVVDRAALDREMAENAADAGAEFRLKSYVCGAENGNVFVRGQAGREEIQAEMIIAADGPRSVLSRHYGLKRQEIILSGAQAEVSCPGCHNLVEIYPGASEDFFGWVIPAGEGRARVGLCGGENVPQRFSEFIKRFGPGNVHLVSGTVPLGVMPKTYHNRTLFVGDAAGFAKPTSGGGIYTGVRSAFHASETALECIEKNSFSDSDLKRYEDRWKGDFGRELKIGMMMYKMRRNLSDEKIDDICRVLSRPDIQADIIQYGDMDRPGVIIRKVLKRPAVIKALGLAACMEMKSVFSS</sequence>
<dbReference type="PANTHER" id="PTHR42685">
    <property type="entry name" value="GERANYLGERANYL DIPHOSPHATE REDUCTASE"/>
    <property type="match status" value="1"/>
</dbReference>
<evidence type="ECO:0000259" key="1">
    <source>
        <dbReference type="Pfam" id="PF01494"/>
    </source>
</evidence>
<accession>A0A9E7TJI7</accession>
<dbReference type="SUPFAM" id="SSF51905">
    <property type="entry name" value="FAD/NAD(P)-binding domain"/>
    <property type="match status" value="1"/>
</dbReference>
<dbReference type="InterPro" id="IPR036188">
    <property type="entry name" value="FAD/NAD-bd_sf"/>
</dbReference>
<reference evidence="2" key="1">
    <citation type="submission" date="2022-04" db="EMBL/GenBank/DDBJ databases">
        <title>Complete genome of Methanoplanus endosymbiosus DSM 3599.</title>
        <authorList>
            <person name="Chen S.-C."/>
            <person name="You Y.-T."/>
            <person name="Zhou Y.-Z."/>
            <person name="Lai M.-C."/>
        </authorList>
    </citation>
    <scope>NUCLEOTIDE SEQUENCE</scope>
    <source>
        <strain evidence="2">DSM 3599</strain>
    </source>
</reference>